<dbReference type="GO" id="GO:0003824">
    <property type="term" value="F:catalytic activity"/>
    <property type="evidence" value="ECO:0007669"/>
    <property type="project" value="UniProtKB-ARBA"/>
</dbReference>
<dbReference type="PRINTS" id="PR01714">
    <property type="entry name" value="2FE2SRDCTASE"/>
</dbReference>
<dbReference type="InterPro" id="IPR022770">
    <property type="entry name" value="IucA/IucC-like_C"/>
</dbReference>
<dbReference type="InterPro" id="IPR008090">
    <property type="entry name" value="Fe_iron_reduct"/>
</dbReference>
<dbReference type="HOGENOM" id="CLU_088228_0_0_6"/>
<dbReference type="AlphaFoldDB" id="A0A0H3FVZ4"/>
<dbReference type="KEGG" id="eae:EAE_10520"/>
<organism evidence="3 4">
    <name type="scientific">Klebsiella aerogenes (strain ATCC 13048 / DSM 30053 / CCUG 1429 / JCM 1235 / KCTC 2190 / NBRC 13534 / NCIMB 10102 / NCTC 10006 / CDC 819-56)</name>
    <name type="common">Enterobacter aerogenes</name>
    <dbReference type="NCBI Taxonomy" id="1028307"/>
    <lineage>
        <taxon>Bacteria</taxon>
        <taxon>Pseudomonadati</taxon>
        <taxon>Pseudomonadota</taxon>
        <taxon>Gammaproteobacteria</taxon>
        <taxon>Enterobacterales</taxon>
        <taxon>Enterobacteriaceae</taxon>
        <taxon>Klebsiella/Raoultella group</taxon>
        <taxon>Klebsiella</taxon>
    </lineage>
</organism>
<sequence length="262" mass="29984">MAYRTFSFSDDIIWRAPLAPVEHALANAVREKIAAVRPHLLDFLRLDEEAPPFALPLAEWSRPTSLSSLLSTYSDHIYRHQPSQPREQKPLLSLWAQWYIGLLVPPLMLALLTEEQAISLEPEHFRVEFHESGRAACFWIDVHADHDALMLPAQARMDMLVNKALKPVVEALEATGDINGKLIWSNTGYLINWYLGEMKNLLGDEQVNALRQHCFFAKQQASGEDNPLWRTVVLREGLLVRRTCCQRYRLPDVQQCGDCTLK</sequence>
<evidence type="ECO:0000259" key="2">
    <source>
        <dbReference type="Pfam" id="PF11575"/>
    </source>
</evidence>
<reference evidence="3 4" key="1">
    <citation type="journal article" date="2012" name="J. Bacteriol.">
        <title>Complete genome sequence of Enterobacter aerogenes KCTC 2190.</title>
        <authorList>
            <person name="Shin S.H."/>
            <person name="Kim S."/>
            <person name="Kim J.Y."/>
            <person name="Lee S."/>
            <person name="Um Y."/>
            <person name="Oh M.K."/>
            <person name="Kim Y.R."/>
            <person name="Lee J."/>
            <person name="Yang K.S."/>
        </authorList>
    </citation>
    <scope>NUCLEOTIDE SEQUENCE [LARGE SCALE GENOMIC DNA]</scope>
    <source>
        <strain evidence="3 4">KCTC 2190</strain>
    </source>
</reference>
<dbReference type="Pfam" id="PF06276">
    <property type="entry name" value="FhuF"/>
    <property type="match status" value="1"/>
</dbReference>
<dbReference type="Proteomes" id="UP000008881">
    <property type="component" value="Chromosome"/>
</dbReference>
<feature type="domain" description="Aerobactin siderophore biosynthesis IucA/IucC-like C-terminal" evidence="1">
    <location>
        <begin position="93"/>
        <end position="237"/>
    </location>
</feature>
<accession>A0A0H3FVZ4</accession>
<name>A0A0H3FVZ4_KLEAK</name>
<feature type="domain" description="Ferric siderophore reductase C-terminal" evidence="2">
    <location>
        <begin position="241"/>
        <end position="261"/>
    </location>
</feature>
<dbReference type="InterPro" id="IPR024726">
    <property type="entry name" value="FhuF_C"/>
</dbReference>
<evidence type="ECO:0000313" key="4">
    <source>
        <dbReference type="Proteomes" id="UP000008881"/>
    </source>
</evidence>
<dbReference type="eggNOG" id="COG4114">
    <property type="taxonomic scope" value="Bacteria"/>
</dbReference>
<evidence type="ECO:0000259" key="1">
    <source>
        <dbReference type="Pfam" id="PF06276"/>
    </source>
</evidence>
<dbReference type="Pfam" id="PF11575">
    <property type="entry name" value="FhuF_C"/>
    <property type="match status" value="1"/>
</dbReference>
<dbReference type="NCBIfam" id="NF007932">
    <property type="entry name" value="PRK10647.1"/>
    <property type="match status" value="1"/>
</dbReference>
<dbReference type="RefSeq" id="WP_015704318.1">
    <property type="nucleotide sequence ID" value="NC_015663.1"/>
</dbReference>
<evidence type="ECO:0000313" key="3">
    <source>
        <dbReference type="EMBL" id="AEG97020.1"/>
    </source>
</evidence>
<dbReference type="GeneID" id="93310282"/>
<dbReference type="PATRIC" id="fig|1028307.3.peg.2095"/>
<dbReference type="OrthoDB" id="5918327at2"/>
<gene>
    <name evidence="3" type="ordered locus">EAE_10520</name>
</gene>
<dbReference type="GO" id="GO:0051537">
    <property type="term" value="F:2 iron, 2 sulfur cluster binding"/>
    <property type="evidence" value="ECO:0007669"/>
    <property type="project" value="InterPro"/>
</dbReference>
<dbReference type="EMBL" id="CP002824">
    <property type="protein sequence ID" value="AEG97020.1"/>
    <property type="molecule type" value="Genomic_DNA"/>
</dbReference>
<keyword evidence="4" id="KW-1185">Reference proteome</keyword>
<proteinExistence type="predicted"/>
<dbReference type="NCBIfam" id="TIGR03951">
    <property type="entry name" value="Fe_III_red_FhuF"/>
    <property type="match status" value="1"/>
</dbReference>
<protein>
    <submittedName>
        <fullName evidence="3">Ferric iron reductase involved in ferric hydroximate transport</fullName>
    </submittedName>
</protein>